<proteinExistence type="predicted"/>
<evidence type="ECO:0000313" key="2">
    <source>
        <dbReference type="EMBL" id="MBB6571783.1"/>
    </source>
</evidence>
<gene>
    <name evidence="2" type="ORF">HNR71_007420</name>
</gene>
<dbReference type="Proteomes" id="UP000553957">
    <property type="component" value="Unassembled WGS sequence"/>
</dbReference>
<reference evidence="2 3" key="1">
    <citation type="submission" date="2020-08" db="EMBL/GenBank/DDBJ databases">
        <title>Sequencing the genomes of 1000 actinobacteria strains.</title>
        <authorList>
            <person name="Klenk H.-P."/>
        </authorList>
    </citation>
    <scope>NUCLEOTIDE SEQUENCE [LARGE SCALE GENOMIC DNA]</scope>
    <source>
        <strain evidence="2 3">DSM 15626</strain>
    </source>
</reference>
<dbReference type="RefSeq" id="WP_202886559.1">
    <property type="nucleotide sequence ID" value="NZ_BAAAGT010000009.1"/>
</dbReference>
<feature type="transmembrane region" description="Helical" evidence="1">
    <location>
        <begin position="84"/>
        <end position="107"/>
    </location>
</feature>
<evidence type="ECO:0000313" key="3">
    <source>
        <dbReference type="Proteomes" id="UP000553957"/>
    </source>
</evidence>
<name>A0A841SQK8_9ACTN</name>
<comment type="caution">
    <text evidence="2">The sequence shown here is derived from an EMBL/GenBank/DDBJ whole genome shotgun (WGS) entry which is preliminary data.</text>
</comment>
<dbReference type="AlphaFoldDB" id="A0A841SQK8"/>
<feature type="transmembrane region" description="Helical" evidence="1">
    <location>
        <begin position="56"/>
        <end position="78"/>
    </location>
</feature>
<evidence type="ECO:0000256" key="1">
    <source>
        <dbReference type="SAM" id="Phobius"/>
    </source>
</evidence>
<sequence>MKPAEVAMDPVFAPGVPVAVRRLYADRPELFVPADAARPKRQTSWSGTPANTLGQLLVWVTVCVGGWILATIVMGAVLPTTVTIWVATALAALAVLSTAGILVKSVVEDRGHKSVRLQHGQYLLPADFDEPAARLLTRAQRAVKSVLEATVTRRGLLDDMQNELVLPEQLWDVAQVLREQTVLRARQRDIARGMATAELDTVLGPQRRALALSVAAIDRKVALLEQYATRVQAADAALRAEAALADSDRYLDLLARTEPLHNNTLLENFTDEATALRETFTRSITAARSAGKTLTLPE</sequence>
<accession>A0A841SQK8</accession>
<keyword evidence="1" id="KW-0472">Membrane</keyword>
<keyword evidence="1" id="KW-0812">Transmembrane</keyword>
<keyword evidence="1" id="KW-1133">Transmembrane helix</keyword>
<organism evidence="2 3">
    <name type="scientific">Kribbella sandramycini</name>
    <dbReference type="NCBI Taxonomy" id="60450"/>
    <lineage>
        <taxon>Bacteria</taxon>
        <taxon>Bacillati</taxon>
        <taxon>Actinomycetota</taxon>
        <taxon>Actinomycetes</taxon>
        <taxon>Propionibacteriales</taxon>
        <taxon>Kribbellaceae</taxon>
        <taxon>Kribbella</taxon>
    </lineage>
</organism>
<protein>
    <submittedName>
        <fullName evidence="2">Uncharacterized protein</fullName>
    </submittedName>
</protein>
<dbReference type="EMBL" id="JACHKF010000001">
    <property type="protein sequence ID" value="MBB6571783.1"/>
    <property type="molecule type" value="Genomic_DNA"/>
</dbReference>